<accession>A0AC35F936</accession>
<sequence length="632" mass="71405">MNLCNKLPFLIPHQACSKSFKDKNYERKNSSLNKSSEWLKLNNNNAEEKLAKQWKKECSSPTTSKSALSLHIAAYEKSTEAVAWDSFGDKYKEDMKNDISESIRNEKQLFSSKFIIQNPFEFPRQQSDKVPPSEVSEFRASQFLLNPNESLNNGQQGIHFVQQEEQPKTKMTRLEIHMEALLMNEEEAEALKERAKLYRRKKEEISHQKILKNVANHAQSLTSPHSTQKPKIPSHFFPTDAISSSSSIPRKVIYTNPKKLKEKHQPMSPKQQQRQQELISPKQQQKQYRSKSLTKNSMPVTKIGVMSKPKESPISSSQNSSSPLQTYEEWKKRQPKTKNLPKVWKQTDNVLPFSEDEEEIKFELPDSVRERAKMVDSAQKTNDDDNEELVPVDPSKSFEVFHLIPTSSSSTLSTSSSVSPSSTSFSTTLSPPSRDSSSQYASNTDLTTYYSSSSSTNKSYSSSAKGSRSSETLSPPCLIVPKTINALAANNIGKVYITDKLSDLDKLVLATAFSPVPVKQKPPKYAGKSKSDFAIHQKRRSRSPFKSLFKKSKKKFQSMVQSTKSSTTKVQSKGATTTKFPPERNVDVCKQYEIVKAVKFPNAWLDEMEAIAIIGLLVAVIALLFYRSILIV</sequence>
<proteinExistence type="predicted"/>
<name>A0AC35F936_9BILA</name>
<protein>
    <submittedName>
        <fullName evidence="2">Uncharacterized protein</fullName>
    </submittedName>
</protein>
<dbReference type="WBParaSite" id="PS1159_v2.g14995.t2">
    <property type="protein sequence ID" value="PS1159_v2.g14995.t2"/>
    <property type="gene ID" value="PS1159_v2.g14995"/>
</dbReference>
<evidence type="ECO:0000313" key="1">
    <source>
        <dbReference type="Proteomes" id="UP000887580"/>
    </source>
</evidence>
<evidence type="ECO:0000313" key="2">
    <source>
        <dbReference type="WBParaSite" id="PS1159_v2.g14995.t2"/>
    </source>
</evidence>
<reference evidence="2" key="1">
    <citation type="submission" date="2022-11" db="UniProtKB">
        <authorList>
            <consortium name="WormBaseParasite"/>
        </authorList>
    </citation>
    <scope>IDENTIFICATION</scope>
</reference>
<dbReference type="Proteomes" id="UP000887580">
    <property type="component" value="Unplaced"/>
</dbReference>
<organism evidence="1 2">
    <name type="scientific">Panagrolaimus sp. PS1159</name>
    <dbReference type="NCBI Taxonomy" id="55785"/>
    <lineage>
        <taxon>Eukaryota</taxon>
        <taxon>Metazoa</taxon>
        <taxon>Ecdysozoa</taxon>
        <taxon>Nematoda</taxon>
        <taxon>Chromadorea</taxon>
        <taxon>Rhabditida</taxon>
        <taxon>Tylenchina</taxon>
        <taxon>Panagrolaimomorpha</taxon>
        <taxon>Panagrolaimoidea</taxon>
        <taxon>Panagrolaimidae</taxon>
        <taxon>Panagrolaimus</taxon>
    </lineage>
</organism>